<proteinExistence type="predicted"/>
<reference evidence="2 3" key="1">
    <citation type="submission" date="2020-12" db="EMBL/GenBank/DDBJ databases">
        <title>De novo assembly of Tibetan sheep genome.</title>
        <authorList>
            <person name="Li X."/>
        </authorList>
    </citation>
    <scope>NUCLEOTIDE SEQUENCE [LARGE SCALE GENOMIC DNA]</scope>
    <source>
        <tissue evidence="2">Heart</tissue>
    </source>
</reference>
<dbReference type="AlphaFoldDB" id="A0A835ZY23"/>
<gene>
    <name evidence="2" type="ORF">JEQ12_004059</name>
</gene>
<evidence type="ECO:0000313" key="2">
    <source>
        <dbReference type="EMBL" id="KAG5202669.1"/>
    </source>
</evidence>
<feature type="non-terminal residue" evidence="2">
    <location>
        <position position="1"/>
    </location>
</feature>
<sequence length="173" mass="18298">APHPKGRVDDRLRSDSFIDRVQVSLSTALSPGSATWHHPPSMGSAGLAPPRPPAALDLGPGRGGRCGQRERVPGKGLGAGPRWAGAGIQVKASCMRLTPILQAKLAVLRTILGLGCADRRSPPTPTPLYSLRTQAGQRLPLVWVAVRSGVFDQGPATRELEPREARPHPELGP</sequence>
<dbReference type="Proteomes" id="UP000664991">
    <property type="component" value="Unassembled WGS sequence"/>
</dbReference>
<evidence type="ECO:0000313" key="3">
    <source>
        <dbReference type="Proteomes" id="UP000664991"/>
    </source>
</evidence>
<organism evidence="2 3">
    <name type="scientific">Ovis aries</name>
    <name type="common">Sheep</name>
    <dbReference type="NCBI Taxonomy" id="9940"/>
    <lineage>
        <taxon>Eukaryota</taxon>
        <taxon>Metazoa</taxon>
        <taxon>Chordata</taxon>
        <taxon>Craniata</taxon>
        <taxon>Vertebrata</taxon>
        <taxon>Euteleostomi</taxon>
        <taxon>Mammalia</taxon>
        <taxon>Eutheria</taxon>
        <taxon>Laurasiatheria</taxon>
        <taxon>Artiodactyla</taxon>
        <taxon>Ruminantia</taxon>
        <taxon>Pecora</taxon>
        <taxon>Bovidae</taxon>
        <taxon>Caprinae</taxon>
        <taxon>Ovis</taxon>
    </lineage>
</organism>
<protein>
    <submittedName>
        <fullName evidence="2">Uncharacterized protein</fullName>
    </submittedName>
</protein>
<accession>A0A835ZY23</accession>
<comment type="caution">
    <text evidence="2">The sequence shown here is derived from an EMBL/GenBank/DDBJ whole genome shotgun (WGS) entry which is preliminary data.</text>
</comment>
<feature type="region of interest" description="Disordered" evidence="1">
    <location>
        <begin position="29"/>
        <end position="53"/>
    </location>
</feature>
<name>A0A835ZY23_SHEEP</name>
<evidence type="ECO:0000256" key="1">
    <source>
        <dbReference type="SAM" id="MobiDB-lite"/>
    </source>
</evidence>
<dbReference type="EMBL" id="JAEMGP010000012">
    <property type="protein sequence ID" value="KAG5202669.1"/>
    <property type="molecule type" value="Genomic_DNA"/>
</dbReference>
<feature type="compositionally biased region" description="Low complexity" evidence="1">
    <location>
        <begin position="43"/>
        <end position="53"/>
    </location>
</feature>